<dbReference type="GO" id="GO:0030170">
    <property type="term" value="F:pyridoxal phosphate binding"/>
    <property type="evidence" value="ECO:0007669"/>
    <property type="project" value="UniProtKB-UniRule"/>
</dbReference>
<organism evidence="6 7">
    <name type="scientific">Clostridium tarantellae</name>
    <dbReference type="NCBI Taxonomy" id="39493"/>
    <lineage>
        <taxon>Bacteria</taxon>
        <taxon>Bacillati</taxon>
        <taxon>Bacillota</taxon>
        <taxon>Clostridia</taxon>
        <taxon>Eubacteriales</taxon>
        <taxon>Clostridiaceae</taxon>
        <taxon>Clostridium</taxon>
    </lineage>
</organism>
<name>A0A6I1MPD6_9CLOT</name>
<dbReference type="InterPro" id="IPR001608">
    <property type="entry name" value="Ala_racemase_N"/>
</dbReference>
<feature type="modified residue" description="N6-(pyridoxal phosphate)lysine" evidence="2 3">
    <location>
        <position position="25"/>
    </location>
</feature>
<evidence type="ECO:0000256" key="2">
    <source>
        <dbReference type="HAMAP-Rule" id="MF_02087"/>
    </source>
</evidence>
<comment type="function">
    <text evidence="2">Pyridoxal 5'-phosphate (PLP)-binding protein, which is involved in PLP homeostasis.</text>
</comment>
<dbReference type="RefSeq" id="WP_152890059.1">
    <property type="nucleotide sequence ID" value="NZ_WHJC01000132.1"/>
</dbReference>
<evidence type="ECO:0000313" key="7">
    <source>
        <dbReference type="Proteomes" id="UP000430345"/>
    </source>
</evidence>
<evidence type="ECO:0000313" key="6">
    <source>
        <dbReference type="EMBL" id="MPQ43987.1"/>
    </source>
</evidence>
<dbReference type="SUPFAM" id="SSF51419">
    <property type="entry name" value="PLP-binding barrel"/>
    <property type="match status" value="1"/>
</dbReference>
<keyword evidence="1 2" id="KW-0663">Pyridoxal phosphate</keyword>
<proteinExistence type="inferred from homology"/>
<comment type="cofactor">
    <cofactor evidence="3">
        <name>pyridoxal 5'-phosphate</name>
        <dbReference type="ChEBI" id="CHEBI:597326"/>
    </cofactor>
</comment>
<dbReference type="NCBIfam" id="TIGR00044">
    <property type="entry name" value="YggS family pyridoxal phosphate-dependent enzyme"/>
    <property type="match status" value="1"/>
</dbReference>
<evidence type="ECO:0000256" key="1">
    <source>
        <dbReference type="ARBA" id="ARBA00022898"/>
    </source>
</evidence>
<dbReference type="Gene3D" id="3.20.20.10">
    <property type="entry name" value="Alanine racemase"/>
    <property type="match status" value="1"/>
</dbReference>
<evidence type="ECO:0000259" key="5">
    <source>
        <dbReference type="Pfam" id="PF01168"/>
    </source>
</evidence>
<sequence>MGIEENIKKILKDIPEEVKVIAVSKTKPIEDMNKVYDLGLRDFGENKVQEFLYKFENFKKDVKWHLIGHLQTNKVKYIVGKVELIQSLDSIKLLKEIEKVYSNHNVIANTLLQINIGREQQKYGVLEEDIKSILEYVEKCNFVKIKGIMVIIPKGTEAENSLYFKKTHDIWSNLKFKKYKNVTMEILSMGMSNDYHEAIKNGSNMIRVGTGIFGKRN</sequence>
<gene>
    <name evidence="6" type="ORF">GBZ86_09465</name>
</gene>
<dbReference type="OrthoDB" id="9804072at2"/>
<dbReference type="InterPro" id="IPR029066">
    <property type="entry name" value="PLP-binding_barrel"/>
</dbReference>
<dbReference type="Pfam" id="PF01168">
    <property type="entry name" value="Ala_racemase_N"/>
    <property type="match status" value="1"/>
</dbReference>
<dbReference type="FunFam" id="3.20.20.10:FF:000018">
    <property type="entry name" value="Pyridoxal phosphate homeostasis protein"/>
    <property type="match status" value="1"/>
</dbReference>
<dbReference type="AlphaFoldDB" id="A0A6I1MPD6"/>
<dbReference type="HAMAP" id="MF_02087">
    <property type="entry name" value="PLP_homeostasis"/>
    <property type="match status" value="1"/>
</dbReference>
<dbReference type="PANTHER" id="PTHR10146:SF14">
    <property type="entry name" value="PYRIDOXAL PHOSPHATE HOMEOSTASIS PROTEIN"/>
    <property type="match status" value="1"/>
</dbReference>
<dbReference type="PIRSF" id="PIRSF004848">
    <property type="entry name" value="YBL036c_PLPDEIII"/>
    <property type="match status" value="1"/>
</dbReference>
<comment type="caution">
    <text evidence="6">The sequence shown here is derived from an EMBL/GenBank/DDBJ whole genome shotgun (WGS) entry which is preliminary data.</text>
</comment>
<accession>A0A6I1MPD6</accession>
<evidence type="ECO:0000256" key="4">
    <source>
        <dbReference type="RuleBase" id="RU004514"/>
    </source>
</evidence>
<keyword evidence="7" id="KW-1185">Reference proteome</keyword>
<feature type="domain" description="Alanine racemase N-terminal" evidence="5">
    <location>
        <begin position="3"/>
        <end position="215"/>
    </location>
</feature>
<evidence type="ECO:0000256" key="3">
    <source>
        <dbReference type="PIRSR" id="PIRSR004848-1"/>
    </source>
</evidence>
<reference evidence="6 7" key="1">
    <citation type="submission" date="2019-10" db="EMBL/GenBank/DDBJ databases">
        <title>The Genome Sequence of Clostridium tarantellae Isolated from Fish Brain.</title>
        <authorList>
            <person name="Bano L."/>
            <person name="Kiel M."/>
            <person name="Sales G."/>
            <person name="Doxey A.C."/>
            <person name="Mansfield M.J."/>
            <person name="Schiavone M."/>
            <person name="Rossetto O."/>
            <person name="Pirazzini M."/>
            <person name="Dobrindt U."/>
            <person name="Montecucco C."/>
        </authorList>
    </citation>
    <scope>NUCLEOTIDE SEQUENCE [LARGE SCALE GENOMIC DNA]</scope>
    <source>
        <strain evidence="6 7">DSM 3997</strain>
    </source>
</reference>
<comment type="similarity">
    <text evidence="2 4">Belongs to the pyridoxal phosphate-binding protein YggS/PROSC family.</text>
</comment>
<dbReference type="CDD" id="cd00635">
    <property type="entry name" value="PLPDE_III_YBL036c_like"/>
    <property type="match status" value="1"/>
</dbReference>
<dbReference type="PANTHER" id="PTHR10146">
    <property type="entry name" value="PROLINE SYNTHETASE CO-TRANSCRIBED BACTERIAL HOMOLOG PROTEIN"/>
    <property type="match status" value="1"/>
</dbReference>
<protein>
    <recommendedName>
        <fullName evidence="2">Pyridoxal phosphate homeostasis protein</fullName>
        <shortName evidence="2">PLP homeostasis protein</shortName>
    </recommendedName>
</protein>
<dbReference type="EMBL" id="WHJC01000132">
    <property type="protein sequence ID" value="MPQ43987.1"/>
    <property type="molecule type" value="Genomic_DNA"/>
</dbReference>
<dbReference type="Proteomes" id="UP000430345">
    <property type="component" value="Unassembled WGS sequence"/>
</dbReference>
<dbReference type="InterPro" id="IPR011078">
    <property type="entry name" value="PyrdxlP_homeostasis"/>
</dbReference>